<dbReference type="EMBL" id="KF900677">
    <property type="protein sequence ID" value="AIF03361.1"/>
    <property type="molecule type" value="Genomic_DNA"/>
</dbReference>
<proteinExistence type="predicted"/>
<evidence type="ECO:0000313" key="1">
    <source>
        <dbReference type="EMBL" id="AIF03361.1"/>
    </source>
</evidence>
<dbReference type="AlphaFoldDB" id="A0A075GH52"/>
<protein>
    <submittedName>
        <fullName evidence="1">Uncharacterized protein</fullName>
    </submittedName>
</protein>
<organism evidence="1">
    <name type="scientific">uncultured marine thaumarchaeote KM3_164_C03</name>
    <dbReference type="NCBI Taxonomy" id="1456035"/>
    <lineage>
        <taxon>Archaea</taxon>
        <taxon>Nitrososphaerota</taxon>
        <taxon>environmental samples</taxon>
    </lineage>
</organism>
<name>A0A075GH52_9ARCH</name>
<accession>A0A075GH52</accession>
<reference evidence="1" key="1">
    <citation type="journal article" date="2014" name="Genome Biol. Evol.">
        <title>Pangenome evidence for extensive interdomain horizontal transfer affecting lineage core and shell genes in uncultured planktonic thaumarchaeota and euryarchaeota.</title>
        <authorList>
            <person name="Deschamps P."/>
            <person name="Zivanovic Y."/>
            <person name="Moreira D."/>
            <person name="Rodriguez-Valera F."/>
            <person name="Lopez-Garcia P."/>
        </authorList>
    </citation>
    <scope>NUCLEOTIDE SEQUENCE</scope>
</reference>
<sequence>MDDNFRNECIDKIASKISDEKISADQPSPENLVYLQKFAITLGVDISNTEEIVNEAFLYIAMKNAKDIDPLTKGDEFGAGFS</sequence>